<evidence type="ECO:0000256" key="6">
    <source>
        <dbReference type="RuleBase" id="RU000682"/>
    </source>
</evidence>
<reference evidence="9 10" key="1">
    <citation type="submission" date="2022-05" db="EMBL/GenBank/DDBJ databases">
        <authorList>
            <consortium name="Genoscope - CEA"/>
            <person name="William W."/>
        </authorList>
    </citation>
    <scope>NUCLEOTIDE SEQUENCE [LARGE SCALE GENOMIC DNA]</scope>
</reference>
<evidence type="ECO:0000256" key="5">
    <source>
        <dbReference type="PROSITE-ProRule" id="PRU00108"/>
    </source>
</evidence>
<dbReference type="InterPro" id="IPR020479">
    <property type="entry name" value="HD_metazoa"/>
</dbReference>
<dbReference type="EMBL" id="CALNXI010000019">
    <property type="protein sequence ID" value="CAH3015131.1"/>
    <property type="molecule type" value="Genomic_DNA"/>
</dbReference>
<protein>
    <recommendedName>
        <fullName evidence="8">Homeobox domain-containing protein</fullName>
    </recommendedName>
</protein>
<keyword evidence="10" id="KW-1185">Reference proteome</keyword>
<keyword evidence="2 5" id="KW-0238">DNA-binding</keyword>
<evidence type="ECO:0000256" key="1">
    <source>
        <dbReference type="ARBA" id="ARBA00004123"/>
    </source>
</evidence>
<comment type="subcellular location">
    <subcellularLocation>
        <location evidence="1 5 6">Nucleus</location>
    </subcellularLocation>
</comment>
<evidence type="ECO:0000313" key="10">
    <source>
        <dbReference type="Proteomes" id="UP001159427"/>
    </source>
</evidence>
<proteinExistence type="predicted"/>
<feature type="domain" description="Homeobox" evidence="8">
    <location>
        <begin position="124"/>
        <end position="184"/>
    </location>
</feature>
<evidence type="ECO:0000256" key="4">
    <source>
        <dbReference type="ARBA" id="ARBA00023242"/>
    </source>
</evidence>
<dbReference type="InterPro" id="IPR009057">
    <property type="entry name" value="Homeodomain-like_sf"/>
</dbReference>
<sequence>MQNSISFSIDSIISRTDPPKQKNNDGKTLLSRGPLSAMQCLVELTSQGDYYLEEAVPNCRAGQEKFSKHFHGDNLSDKSSMFSSLFFIYCAPGDDSQPSPSSPSGSDELEYEQGDQNSDSEGGSKSRRKRTAFTSQQLLELEREFHTKKYLSLEERSQIARTLKLSEVQVKIWFQNRRAKWKRVRTLGGPQAHGNRKLHAPKLVVPIPIHGNRYRPQNQIHIS</sequence>
<keyword evidence="4 5" id="KW-0539">Nucleus</keyword>
<feature type="compositionally biased region" description="Polar residues" evidence="7">
    <location>
        <begin position="114"/>
        <end position="123"/>
    </location>
</feature>
<feature type="DNA-binding region" description="Homeobox" evidence="5">
    <location>
        <begin position="126"/>
        <end position="185"/>
    </location>
</feature>
<feature type="region of interest" description="Disordered" evidence="7">
    <location>
        <begin position="94"/>
        <end position="131"/>
    </location>
</feature>
<feature type="compositionally biased region" description="Low complexity" evidence="7">
    <location>
        <begin position="1"/>
        <end position="14"/>
    </location>
</feature>
<dbReference type="InterPro" id="IPR042982">
    <property type="entry name" value="GBX-1/2"/>
</dbReference>
<accession>A0ABN8LHL8</accession>
<dbReference type="PROSITE" id="PS50071">
    <property type="entry name" value="HOMEOBOX_2"/>
    <property type="match status" value="1"/>
</dbReference>
<gene>
    <name evidence="9" type="ORF">PEVE_00012235</name>
</gene>
<dbReference type="SUPFAM" id="SSF46689">
    <property type="entry name" value="Homeodomain-like"/>
    <property type="match status" value="1"/>
</dbReference>
<dbReference type="Gene3D" id="1.10.10.60">
    <property type="entry name" value="Homeodomain-like"/>
    <property type="match status" value="1"/>
</dbReference>
<evidence type="ECO:0000256" key="3">
    <source>
        <dbReference type="ARBA" id="ARBA00023155"/>
    </source>
</evidence>
<organism evidence="9 10">
    <name type="scientific">Porites evermanni</name>
    <dbReference type="NCBI Taxonomy" id="104178"/>
    <lineage>
        <taxon>Eukaryota</taxon>
        <taxon>Metazoa</taxon>
        <taxon>Cnidaria</taxon>
        <taxon>Anthozoa</taxon>
        <taxon>Hexacorallia</taxon>
        <taxon>Scleractinia</taxon>
        <taxon>Fungiina</taxon>
        <taxon>Poritidae</taxon>
        <taxon>Porites</taxon>
    </lineage>
</organism>
<dbReference type="Pfam" id="PF00046">
    <property type="entry name" value="Homeodomain"/>
    <property type="match status" value="1"/>
</dbReference>
<evidence type="ECO:0000313" key="9">
    <source>
        <dbReference type="EMBL" id="CAH3015131.1"/>
    </source>
</evidence>
<comment type="caution">
    <text evidence="9">The sequence shown here is derived from an EMBL/GenBank/DDBJ whole genome shotgun (WGS) entry which is preliminary data.</text>
</comment>
<dbReference type="PANTHER" id="PTHR24334:SF0">
    <property type="entry name" value="HOMEOBOX PROTEIN UNPLUGGED"/>
    <property type="match status" value="1"/>
</dbReference>
<dbReference type="InterPro" id="IPR001356">
    <property type="entry name" value="HD"/>
</dbReference>
<evidence type="ECO:0000259" key="8">
    <source>
        <dbReference type="PROSITE" id="PS50071"/>
    </source>
</evidence>
<dbReference type="Proteomes" id="UP001159427">
    <property type="component" value="Unassembled WGS sequence"/>
</dbReference>
<keyword evidence="3 5" id="KW-0371">Homeobox</keyword>
<evidence type="ECO:0000256" key="2">
    <source>
        <dbReference type="ARBA" id="ARBA00023125"/>
    </source>
</evidence>
<name>A0ABN8LHL8_9CNID</name>
<dbReference type="InterPro" id="IPR017970">
    <property type="entry name" value="Homeobox_CS"/>
</dbReference>
<dbReference type="SMART" id="SM00389">
    <property type="entry name" value="HOX"/>
    <property type="match status" value="1"/>
</dbReference>
<feature type="compositionally biased region" description="Low complexity" evidence="7">
    <location>
        <begin position="94"/>
        <end position="106"/>
    </location>
</feature>
<evidence type="ECO:0000256" key="7">
    <source>
        <dbReference type="SAM" id="MobiDB-lite"/>
    </source>
</evidence>
<dbReference type="PRINTS" id="PR00024">
    <property type="entry name" value="HOMEOBOX"/>
</dbReference>
<feature type="region of interest" description="Disordered" evidence="7">
    <location>
        <begin position="1"/>
        <end position="30"/>
    </location>
</feature>
<dbReference type="PROSITE" id="PS00027">
    <property type="entry name" value="HOMEOBOX_1"/>
    <property type="match status" value="1"/>
</dbReference>
<dbReference type="CDD" id="cd00086">
    <property type="entry name" value="homeodomain"/>
    <property type="match status" value="1"/>
</dbReference>
<dbReference type="PANTHER" id="PTHR24334">
    <property type="entry name" value="HOMEOBOX PROTEIN GBX"/>
    <property type="match status" value="1"/>
</dbReference>